<keyword evidence="3" id="KW-1185">Reference proteome</keyword>
<dbReference type="Pfam" id="PF12005">
    <property type="entry name" value="DUF3499"/>
    <property type="match status" value="1"/>
</dbReference>
<dbReference type="Proteomes" id="UP000319825">
    <property type="component" value="Unassembled WGS sequence"/>
</dbReference>
<dbReference type="AlphaFoldDB" id="A0A562IC58"/>
<organism evidence="2 3">
    <name type="scientific">Micromonospora olivasterospora</name>
    <dbReference type="NCBI Taxonomy" id="1880"/>
    <lineage>
        <taxon>Bacteria</taxon>
        <taxon>Bacillati</taxon>
        <taxon>Actinomycetota</taxon>
        <taxon>Actinomycetes</taxon>
        <taxon>Micromonosporales</taxon>
        <taxon>Micromonosporaceae</taxon>
        <taxon>Micromonospora</taxon>
    </lineage>
</organism>
<protein>
    <submittedName>
        <fullName evidence="2">Uncharacterized protein DUF3499</fullName>
    </submittedName>
</protein>
<feature type="region of interest" description="Disordered" evidence="1">
    <location>
        <begin position="111"/>
        <end position="163"/>
    </location>
</feature>
<gene>
    <name evidence="2" type="ORF">JD77_03485</name>
</gene>
<dbReference type="InterPro" id="IPR021888">
    <property type="entry name" value="DUF3499"/>
</dbReference>
<evidence type="ECO:0000256" key="1">
    <source>
        <dbReference type="SAM" id="MobiDB-lite"/>
    </source>
</evidence>
<comment type="caution">
    <text evidence="2">The sequence shown here is derived from an EMBL/GenBank/DDBJ whole genome shotgun (WGS) entry which is preliminary data.</text>
</comment>
<evidence type="ECO:0000313" key="2">
    <source>
        <dbReference type="EMBL" id="TWH68492.1"/>
    </source>
</evidence>
<dbReference type="EMBL" id="VLKE01000001">
    <property type="protein sequence ID" value="TWH68492.1"/>
    <property type="molecule type" value="Genomic_DNA"/>
</dbReference>
<sequence>MLRIVISAMGVSQREPVRRTRYWRYPPAVRSPRRCSRNGCPRQAVATLTYVYNESTAVVGPLAAFAEPHTYDLCEPHARSLTAPRGWNVVRHEGEFEPPPPTTDDLVALAEAVREAARPAPPRPPDDEAVPQHPQTGRRGHLRVIPPTNETPQERATKGQWLR</sequence>
<name>A0A562IC58_MICOL</name>
<accession>A0A562IC58</accession>
<evidence type="ECO:0000313" key="3">
    <source>
        <dbReference type="Proteomes" id="UP000319825"/>
    </source>
</evidence>
<reference evidence="2 3" key="1">
    <citation type="submission" date="2019-07" db="EMBL/GenBank/DDBJ databases">
        <title>R&amp;d 2014.</title>
        <authorList>
            <person name="Klenk H.-P."/>
        </authorList>
    </citation>
    <scope>NUCLEOTIDE SEQUENCE [LARGE SCALE GENOMIC DNA]</scope>
    <source>
        <strain evidence="2 3">DSM 43868</strain>
    </source>
</reference>
<proteinExistence type="predicted"/>